<evidence type="ECO:0000256" key="1">
    <source>
        <dbReference type="SAM" id="Phobius"/>
    </source>
</evidence>
<gene>
    <name evidence="3" type="ORF">Ark11_0287</name>
</gene>
<dbReference type="InterPro" id="IPR036873">
    <property type="entry name" value="Rhodanese-like_dom_sf"/>
</dbReference>
<dbReference type="SUPFAM" id="SSF52821">
    <property type="entry name" value="Rhodanese/Cell cycle control phosphatase"/>
    <property type="match status" value="1"/>
</dbReference>
<dbReference type="OrthoDB" id="9808735at2"/>
<keyword evidence="1" id="KW-1133">Transmembrane helix</keyword>
<dbReference type="GO" id="GO:0016740">
    <property type="term" value="F:transferase activity"/>
    <property type="evidence" value="ECO:0007669"/>
    <property type="project" value="UniProtKB-KW"/>
</dbReference>
<dbReference type="Proteomes" id="UP000198651">
    <property type="component" value="Chromosome I"/>
</dbReference>
<dbReference type="SMART" id="SM00450">
    <property type="entry name" value="RHOD"/>
    <property type="match status" value="1"/>
</dbReference>
<feature type="transmembrane region" description="Helical" evidence="1">
    <location>
        <begin position="12"/>
        <end position="30"/>
    </location>
</feature>
<organism evidence="3 4">
    <name type="scientific">Candidatus Ichthyocystis hellenicum</name>
    <dbReference type="NCBI Taxonomy" id="1561003"/>
    <lineage>
        <taxon>Bacteria</taxon>
        <taxon>Pseudomonadati</taxon>
        <taxon>Pseudomonadota</taxon>
        <taxon>Betaproteobacteria</taxon>
        <taxon>Burkholderiales</taxon>
        <taxon>Candidatus Ichthyocystis</taxon>
    </lineage>
</organism>
<keyword evidence="1" id="KW-0472">Membrane</keyword>
<reference evidence="4" key="1">
    <citation type="submission" date="2015-11" db="EMBL/GenBank/DDBJ databases">
        <authorList>
            <person name="Seth-Smith H.M.B."/>
        </authorList>
    </citation>
    <scope>NUCLEOTIDE SEQUENCE [LARGE SCALE GENOMIC DNA]</scope>
    <source>
        <strain evidence="4">2013Ark11</strain>
    </source>
</reference>
<sequence>MSVLVDFLLHHWVLSGTAILSAAGLLLIIFGDLNGWFGCAGIDPEQLVVMINKGKAVLIDLRQEEERLLNGEIKGSRHITYEKFSADSMPNISSDKSVVLICRDGKRSGVQVRSLKKGGVSAYYLLGGIDAWVASCLPVKYIDKHGRR</sequence>
<dbReference type="CDD" id="cd00158">
    <property type="entry name" value="RHOD"/>
    <property type="match status" value="1"/>
</dbReference>
<name>A0A0S4M4S3_9BURK</name>
<evidence type="ECO:0000259" key="2">
    <source>
        <dbReference type="PROSITE" id="PS50206"/>
    </source>
</evidence>
<proteinExistence type="predicted"/>
<dbReference type="InterPro" id="IPR001763">
    <property type="entry name" value="Rhodanese-like_dom"/>
</dbReference>
<keyword evidence="3" id="KW-0808">Transferase</keyword>
<dbReference type="RefSeq" id="WP_092342800.1">
    <property type="nucleotide sequence ID" value="NZ_FLSL01000089.1"/>
</dbReference>
<keyword evidence="1" id="KW-0812">Transmembrane</keyword>
<dbReference type="STRING" id="1561003.Ark11_0287"/>
<dbReference type="Pfam" id="PF00581">
    <property type="entry name" value="Rhodanese"/>
    <property type="match status" value="1"/>
</dbReference>
<evidence type="ECO:0000313" key="3">
    <source>
        <dbReference type="EMBL" id="CUT17144.1"/>
    </source>
</evidence>
<keyword evidence="4" id="KW-1185">Reference proteome</keyword>
<dbReference type="Gene3D" id="3.40.250.10">
    <property type="entry name" value="Rhodanese-like domain"/>
    <property type="match status" value="1"/>
</dbReference>
<dbReference type="PROSITE" id="PS50206">
    <property type="entry name" value="RHODANESE_3"/>
    <property type="match status" value="1"/>
</dbReference>
<dbReference type="AlphaFoldDB" id="A0A0S4M4S3"/>
<evidence type="ECO:0000313" key="4">
    <source>
        <dbReference type="Proteomes" id="UP000198651"/>
    </source>
</evidence>
<dbReference type="InterPro" id="IPR050229">
    <property type="entry name" value="GlpE_sulfurtransferase"/>
</dbReference>
<dbReference type="PANTHER" id="PTHR43031:SF7">
    <property type="entry name" value="NITRIC OXIDE REDUCTASE FLRD-NAD(+) REDUCTASE"/>
    <property type="match status" value="1"/>
</dbReference>
<accession>A0A0S4M4S3</accession>
<feature type="domain" description="Rhodanese" evidence="2">
    <location>
        <begin position="52"/>
        <end position="141"/>
    </location>
</feature>
<protein>
    <submittedName>
        <fullName evidence="3">Putative thiosulfate sulfurtransferase</fullName>
    </submittedName>
</protein>
<dbReference type="EMBL" id="LN906597">
    <property type="protein sequence ID" value="CUT17144.1"/>
    <property type="molecule type" value="Genomic_DNA"/>
</dbReference>
<dbReference type="PANTHER" id="PTHR43031">
    <property type="entry name" value="FAD-DEPENDENT OXIDOREDUCTASE"/>
    <property type="match status" value="1"/>
</dbReference>